<dbReference type="Gene3D" id="2.60.120.380">
    <property type="match status" value="3"/>
</dbReference>
<name>A0A1H7RS05_9RHOB</name>
<gene>
    <name evidence="2" type="ORF">SAMN04488526_3119</name>
</gene>
<keyword evidence="1" id="KW-0732">Signal</keyword>
<organism evidence="2 3">
    <name type="scientific">Jannaschia helgolandensis</name>
    <dbReference type="NCBI Taxonomy" id="188906"/>
    <lineage>
        <taxon>Bacteria</taxon>
        <taxon>Pseudomonadati</taxon>
        <taxon>Pseudomonadota</taxon>
        <taxon>Alphaproteobacteria</taxon>
        <taxon>Rhodobacterales</taxon>
        <taxon>Roseobacteraceae</taxon>
        <taxon>Jannaschia</taxon>
    </lineage>
</organism>
<dbReference type="PROSITE" id="PS50007">
    <property type="entry name" value="PIPLC_X_DOMAIN"/>
    <property type="match status" value="1"/>
</dbReference>
<dbReference type="RefSeq" id="WP_092764465.1">
    <property type="nucleotide sequence ID" value="NZ_FNZQ01000007.1"/>
</dbReference>
<dbReference type="STRING" id="188906.SAMN04488526_3119"/>
<sequence>MKRILAGITLLIVFSGPALAQSPICGGISLVGEWVGGEEAASDLATADDIFDTEGQVPIAGHLVRMFTLSQDTDVRIDVSAIPAGDPYISVYDAAGVEVAADDDSAGDFGASVQTTLAEGTYCLAARSYESGVTDVSVKLGRGDQDFGTPAIPSAAAPIDSGGTGAGCFEPDTASLGTDLDIPGLTEGLSASNTAGSTPAYGFTLAEATPISVTASSEYGDPLIRLLDARHNVLAENDDFDGLNSRIDLTQRLEPGDYCIEIEDLNGNENLITVGLETFDPAADRLRRLNAAEFAPTAGDSVTITDLGTLDTAILQEVQTSSDATWYRLELPAGGLLLTEVIGNGLDPEVVLFDRVGRRIGENDDGPDGLDSFLVSRLLPGSYTVAIRLVGDGETGPVRLLMERYVLAQ</sequence>
<evidence type="ECO:0000313" key="3">
    <source>
        <dbReference type="Proteomes" id="UP000199283"/>
    </source>
</evidence>
<dbReference type="OrthoDB" id="7848279at2"/>
<keyword evidence="3" id="KW-1185">Reference proteome</keyword>
<reference evidence="2 3" key="1">
    <citation type="submission" date="2016-10" db="EMBL/GenBank/DDBJ databases">
        <authorList>
            <person name="de Groot N.N."/>
        </authorList>
    </citation>
    <scope>NUCLEOTIDE SEQUENCE [LARGE SCALE GENOMIC DNA]</scope>
    <source>
        <strain evidence="2 3">DSM 14858</strain>
    </source>
</reference>
<accession>A0A1H7RS05</accession>
<evidence type="ECO:0000313" key="2">
    <source>
        <dbReference type="EMBL" id="SEL63003.1"/>
    </source>
</evidence>
<dbReference type="AlphaFoldDB" id="A0A1H7RS05"/>
<evidence type="ECO:0008006" key="4">
    <source>
        <dbReference type="Google" id="ProtNLM"/>
    </source>
</evidence>
<evidence type="ECO:0000256" key="1">
    <source>
        <dbReference type="SAM" id="SignalP"/>
    </source>
</evidence>
<dbReference type="EMBL" id="FNZQ01000007">
    <property type="protein sequence ID" value="SEL63003.1"/>
    <property type="molecule type" value="Genomic_DNA"/>
</dbReference>
<protein>
    <recommendedName>
        <fullName evidence="4">Pre-peptidase C-terminal domain-containing protein</fullName>
    </recommendedName>
</protein>
<dbReference type="Proteomes" id="UP000199283">
    <property type="component" value="Unassembled WGS sequence"/>
</dbReference>
<feature type="chain" id="PRO_5011703156" description="Pre-peptidase C-terminal domain-containing protein" evidence="1">
    <location>
        <begin position="21"/>
        <end position="409"/>
    </location>
</feature>
<feature type="signal peptide" evidence="1">
    <location>
        <begin position="1"/>
        <end position="20"/>
    </location>
</feature>
<proteinExistence type="predicted"/>